<dbReference type="PANTHER" id="PTHR43546">
    <property type="entry name" value="UPF0173 METAL-DEPENDENT HYDROLASE MJ1163-RELATED"/>
    <property type="match status" value="1"/>
</dbReference>
<comment type="caution">
    <text evidence="2">The sequence shown here is derived from an EMBL/GenBank/DDBJ whole genome shotgun (WGS) entry which is preliminary data.</text>
</comment>
<evidence type="ECO:0000313" key="3">
    <source>
        <dbReference type="Proteomes" id="UP000019487"/>
    </source>
</evidence>
<dbReference type="SUPFAM" id="SSF56281">
    <property type="entry name" value="Metallo-hydrolase/oxidoreductase"/>
    <property type="match status" value="1"/>
</dbReference>
<dbReference type="InterPro" id="IPR036866">
    <property type="entry name" value="RibonucZ/Hydroxyglut_hydro"/>
</dbReference>
<evidence type="ECO:0000256" key="1">
    <source>
        <dbReference type="ARBA" id="ARBA00022801"/>
    </source>
</evidence>
<dbReference type="Proteomes" id="UP000019487">
    <property type="component" value="Unassembled WGS sequence"/>
</dbReference>
<keyword evidence="1 2" id="KW-0378">Hydrolase</keyword>
<accession>W9CGE3</accession>
<gene>
    <name evidence="2" type="ORF">SBOR_3804</name>
</gene>
<sequence>MASTFKSDVEITHIGTATAILSINGINMLTDPFFSPAGTQWPTSMEPMLEITESSAMALHDLPVIDAVLLSHENHFDNLDDLGRQLLDGRRVLTTPDGAKNLAPRPAVHGL</sequence>
<dbReference type="EMBL" id="AYSA01000164">
    <property type="protein sequence ID" value="ESZ95787.1"/>
    <property type="molecule type" value="Genomic_DNA"/>
</dbReference>
<name>W9CGE3_SCLBF</name>
<dbReference type="GO" id="GO:0016787">
    <property type="term" value="F:hydrolase activity"/>
    <property type="evidence" value="ECO:0007669"/>
    <property type="project" value="UniProtKB-KW"/>
</dbReference>
<proteinExistence type="predicted"/>
<dbReference type="HOGENOM" id="CLU_162869_0_0_1"/>
<evidence type="ECO:0000313" key="2">
    <source>
        <dbReference type="EMBL" id="ESZ95787.1"/>
    </source>
</evidence>
<dbReference type="OrthoDB" id="332863at2759"/>
<reference evidence="2 3" key="1">
    <citation type="journal article" date="2014" name="Genome Announc.">
        <title>Draft genome sequence of Sclerotinia borealis, a psychrophilic plant pathogenic fungus.</title>
        <authorList>
            <person name="Mardanov A.V."/>
            <person name="Beletsky A.V."/>
            <person name="Kadnikov V.V."/>
            <person name="Ignatov A.N."/>
            <person name="Ravin N.V."/>
        </authorList>
    </citation>
    <scope>NUCLEOTIDE SEQUENCE [LARGE SCALE GENOMIC DNA]</scope>
    <source>
        <strain evidence="3">F-4157</strain>
    </source>
</reference>
<keyword evidence="3" id="KW-1185">Reference proteome</keyword>
<dbReference type="Gene3D" id="3.60.15.10">
    <property type="entry name" value="Ribonuclease Z/Hydroxyacylglutathione hydrolase-like"/>
    <property type="match status" value="1"/>
</dbReference>
<protein>
    <submittedName>
        <fullName evidence="2">Putative Zn-dependent hydrolases of the beta-lactamase fold</fullName>
    </submittedName>
</protein>
<dbReference type="AlphaFoldDB" id="W9CGE3"/>
<dbReference type="PANTHER" id="PTHR43546:SF9">
    <property type="entry name" value="L-ASCORBATE-6-PHOSPHATE LACTONASE ULAG-RELATED"/>
    <property type="match status" value="1"/>
</dbReference>
<organism evidence="2 3">
    <name type="scientific">Sclerotinia borealis (strain F-4128)</name>
    <dbReference type="NCBI Taxonomy" id="1432307"/>
    <lineage>
        <taxon>Eukaryota</taxon>
        <taxon>Fungi</taxon>
        <taxon>Dikarya</taxon>
        <taxon>Ascomycota</taxon>
        <taxon>Pezizomycotina</taxon>
        <taxon>Leotiomycetes</taxon>
        <taxon>Helotiales</taxon>
        <taxon>Sclerotiniaceae</taxon>
        <taxon>Sclerotinia</taxon>
    </lineage>
</organism>
<dbReference type="InterPro" id="IPR050114">
    <property type="entry name" value="UPF0173_UPF0282_UlaG_hydrolase"/>
</dbReference>